<gene>
    <name evidence="3" type="ORF">J2S41_001191</name>
</gene>
<dbReference type="InterPro" id="IPR021005">
    <property type="entry name" value="Znf_CGNR"/>
</dbReference>
<dbReference type="Pfam" id="PF07336">
    <property type="entry name" value="ABATE"/>
    <property type="match status" value="1"/>
</dbReference>
<comment type="caution">
    <text evidence="3">The sequence shown here is derived from an EMBL/GenBank/DDBJ whole genome shotgun (WGS) entry which is preliminary data.</text>
</comment>
<proteinExistence type="predicted"/>
<feature type="domain" description="Zinc finger CGNR" evidence="2">
    <location>
        <begin position="132"/>
        <end position="175"/>
    </location>
</feature>
<dbReference type="Proteomes" id="UP001183643">
    <property type="component" value="Unassembled WGS sequence"/>
</dbReference>
<dbReference type="AlphaFoldDB" id="A0AAE3YLH1"/>
<feature type="region of interest" description="Disordered" evidence="1">
    <location>
        <begin position="176"/>
        <end position="195"/>
    </location>
</feature>
<dbReference type="PANTHER" id="PTHR35525">
    <property type="entry name" value="BLL6575 PROTEIN"/>
    <property type="match status" value="1"/>
</dbReference>
<organism evidence="3 4">
    <name type="scientific">Catenuloplanes atrovinosus</name>
    <dbReference type="NCBI Taxonomy" id="137266"/>
    <lineage>
        <taxon>Bacteria</taxon>
        <taxon>Bacillati</taxon>
        <taxon>Actinomycetota</taxon>
        <taxon>Actinomycetes</taxon>
        <taxon>Micromonosporales</taxon>
        <taxon>Micromonosporaceae</taxon>
        <taxon>Catenuloplanes</taxon>
    </lineage>
</organism>
<dbReference type="EMBL" id="JAVDYB010000001">
    <property type="protein sequence ID" value="MDR7274413.1"/>
    <property type="molecule type" value="Genomic_DNA"/>
</dbReference>
<reference evidence="3" key="1">
    <citation type="submission" date="2023-07" db="EMBL/GenBank/DDBJ databases">
        <title>Sequencing the genomes of 1000 actinobacteria strains.</title>
        <authorList>
            <person name="Klenk H.-P."/>
        </authorList>
    </citation>
    <scope>NUCLEOTIDE SEQUENCE</scope>
    <source>
        <strain evidence="3">DSM 44707</strain>
    </source>
</reference>
<protein>
    <submittedName>
        <fullName evidence="3">RNA-binding Zn ribbon-like protein</fullName>
    </submittedName>
</protein>
<evidence type="ECO:0000313" key="4">
    <source>
        <dbReference type="Proteomes" id="UP001183643"/>
    </source>
</evidence>
<dbReference type="PANTHER" id="PTHR35525:SF3">
    <property type="entry name" value="BLL6575 PROTEIN"/>
    <property type="match status" value="1"/>
</dbReference>
<dbReference type="SUPFAM" id="SSF160904">
    <property type="entry name" value="Jann2411-like"/>
    <property type="match status" value="1"/>
</dbReference>
<dbReference type="RefSeq" id="WP_310364096.1">
    <property type="nucleotide sequence ID" value="NZ_JAVDYB010000001.1"/>
</dbReference>
<evidence type="ECO:0000259" key="2">
    <source>
        <dbReference type="Pfam" id="PF11706"/>
    </source>
</evidence>
<dbReference type="InterPro" id="IPR010852">
    <property type="entry name" value="ABATE"/>
</dbReference>
<sequence>MEFVFIGGNLALDLLGTLKWRRTAPEEFLRTPADAARWAVESGVVTVAPRVTEAELESLRALRETIYRLVTGPSAARADVAALNAAAAGPRVETTLTAAGARRTGGVAAVAADVATAAITLLGDVRTGRETRLRECERPDCTRLFLDRSRGRTRSWCGMAECGNRVKAAEYRARKAAVRTSRRTASPSAPGDRVA</sequence>
<dbReference type="InterPro" id="IPR023286">
    <property type="entry name" value="ABATE_dom_sf"/>
</dbReference>
<dbReference type="Pfam" id="PF11706">
    <property type="entry name" value="zf-CGNR"/>
    <property type="match status" value="1"/>
</dbReference>
<evidence type="ECO:0000313" key="3">
    <source>
        <dbReference type="EMBL" id="MDR7274413.1"/>
    </source>
</evidence>
<keyword evidence="4" id="KW-1185">Reference proteome</keyword>
<accession>A0AAE3YLH1</accession>
<name>A0AAE3YLH1_9ACTN</name>
<evidence type="ECO:0000256" key="1">
    <source>
        <dbReference type="SAM" id="MobiDB-lite"/>
    </source>
</evidence>
<dbReference type="Gene3D" id="1.10.3300.10">
    <property type="entry name" value="Jann2411-like domain"/>
    <property type="match status" value="1"/>
</dbReference>